<name>A0A940NPL0_9BACI</name>
<sequence>MKQNKIEVKKLKSEYCNDKHLTIVIDGVPLDVILHNLYPNNRLLGLVPTILDWIDNIKEKELIKLRFSSLKDEEVLPILICPDDCDLWCTVIVAKVLQKNEFIIWDKIGIDKSSREKLLNGYDCIGSKVKWLDKAHSLTFNIDEYNTELNKIYA</sequence>
<reference evidence="1" key="1">
    <citation type="submission" date="2021-04" db="EMBL/GenBank/DDBJ databases">
        <title>Genome seq and assembly of Bacillus sp.</title>
        <authorList>
            <person name="Chhetri G."/>
        </authorList>
    </citation>
    <scope>NUCLEOTIDE SEQUENCE</scope>
    <source>
        <strain evidence="1">RG28</strain>
    </source>
</reference>
<dbReference type="AlphaFoldDB" id="A0A940NPL0"/>
<dbReference type="EMBL" id="JAGIYQ010000007">
    <property type="protein sequence ID" value="MBP0725984.1"/>
    <property type="molecule type" value="Genomic_DNA"/>
</dbReference>
<organism evidence="1 2">
    <name type="scientific">Gottfriedia endophytica</name>
    <dbReference type="NCBI Taxonomy" id="2820819"/>
    <lineage>
        <taxon>Bacteria</taxon>
        <taxon>Bacillati</taxon>
        <taxon>Bacillota</taxon>
        <taxon>Bacilli</taxon>
        <taxon>Bacillales</taxon>
        <taxon>Bacillaceae</taxon>
        <taxon>Gottfriedia</taxon>
    </lineage>
</organism>
<proteinExistence type="predicted"/>
<accession>A0A940NPL0</accession>
<keyword evidence="2" id="KW-1185">Reference proteome</keyword>
<gene>
    <name evidence="1" type="ORF">J5Y03_12455</name>
</gene>
<evidence type="ECO:0000313" key="2">
    <source>
        <dbReference type="Proteomes" id="UP000682134"/>
    </source>
</evidence>
<protein>
    <submittedName>
        <fullName evidence="1">Uncharacterized protein</fullName>
    </submittedName>
</protein>
<evidence type="ECO:0000313" key="1">
    <source>
        <dbReference type="EMBL" id="MBP0725984.1"/>
    </source>
</evidence>
<dbReference type="RefSeq" id="WP_209406107.1">
    <property type="nucleotide sequence ID" value="NZ_JAGIYQ010000007.1"/>
</dbReference>
<comment type="caution">
    <text evidence="1">The sequence shown here is derived from an EMBL/GenBank/DDBJ whole genome shotgun (WGS) entry which is preliminary data.</text>
</comment>
<dbReference type="Proteomes" id="UP000682134">
    <property type="component" value="Unassembled WGS sequence"/>
</dbReference>